<evidence type="ECO:0000313" key="2">
    <source>
        <dbReference type="Proteomes" id="UP000008311"/>
    </source>
</evidence>
<protein>
    <submittedName>
        <fullName evidence="1">Uncharacterized protein</fullName>
    </submittedName>
</protein>
<proteinExistence type="predicted"/>
<name>B9SJK0_RICCO</name>
<dbReference type="EMBL" id="EQ973985">
    <property type="protein sequence ID" value="EEF36245.1"/>
    <property type="molecule type" value="Genomic_DNA"/>
</dbReference>
<organism evidence="1 2">
    <name type="scientific">Ricinus communis</name>
    <name type="common">Castor bean</name>
    <dbReference type="NCBI Taxonomy" id="3988"/>
    <lineage>
        <taxon>Eukaryota</taxon>
        <taxon>Viridiplantae</taxon>
        <taxon>Streptophyta</taxon>
        <taxon>Embryophyta</taxon>
        <taxon>Tracheophyta</taxon>
        <taxon>Spermatophyta</taxon>
        <taxon>Magnoliopsida</taxon>
        <taxon>eudicotyledons</taxon>
        <taxon>Gunneridae</taxon>
        <taxon>Pentapetalae</taxon>
        <taxon>rosids</taxon>
        <taxon>fabids</taxon>
        <taxon>Malpighiales</taxon>
        <taxon>Euphorbiaceae</taxon>
        <taxon>Acalyphoideae</taxon>
        <taxon>Acalypheae</taxon>
        <taxon>Ricinus</taxon>
    </lineage>
</organism>
<dbReference type="InParanoid" id="B9SJK0"/>
<dbReference type="Proteomes" id="UP000008311">
    <property type="component" value="Unassembled WGS sequence"/>
</dbReference>
<gene>
    <name evidence="1" type="ORF">RCOM_0138710</name>
</gene>
<keyword evidence="2" id="KW-1185">Reference proteome</keyword>
<accession>B9SJK0</accession>
<reference evidence="2" key="1">
    <citation type="journal article" date="2010" name="Nat. Biotechnol.">
        <title>Draft genome sequence of the oilseed species Ricinus communis.</title>
        <authorList>
            <person name="Chan A.P."/>
            <person name="Crabtree J."/>
            <person name="Zhao Q."/>
            <person name="Lorenzi H."/>
            <person name="Orvis J."/>
            <person name="Puiu D."/>
            <person name="Melake-Berhan A."/>
            <person name="Jones K.M."/>
            <person name="Redman J."/>
            <person name="Chen G."/>
            <person name="Cahoon E.B."/>
            <person name="Gedil M."/>
            <person name="Stanke M."/>
            <person name="Haas B.J."/>
            <person name="Wortman J.R."/>
            <person name="Fraser-Liggett C.M."/>
            <person name="Ravel J."/>
            <person name="Rabinowicz P.D."/>
        </authorList>
    </citation>
    <scope>NUCLEOTIDE SEQUENCE [LARGE SCALE GENOMIC DNA]</scope>
    <source>
        <strain evidence="2">cv. Hale</strain>
    </source>
</reference>
<dbReference type="AlphaFoldDB" id="B9SJK0"/>
<sequence>MMQTEAVGAESEGACAATQSGDRWDPHHATCHFAIIFYSLTNATGNGQTILLTFPTLSYKTL</sequence>
<evidence type="ECO:0000313" key="1">
    <source>
        <dbReference type="EMBL" id="EEF36245.1"/>
    </source>
</evidence>